<evidence type="ECO:0000256" key="1">
    <source>
        <dbReference type="ARBA" id="ARBA00012493"/>
    </source>
</evidence>
<feature type="non-terminal residue" evidence="10">
    <location>
        <position position="1441"/>
    </location>
</feature>
<dbReference type="GO" id="GO:0004519">
    <property type="term" value="F:endonuclease activity"/>
    <property type="evidence" value="ECO:0007669"/>
    <property type="project" value="UniProtKB-KW"/>
</dbReference>
<evidence type="ECO:0000256" key="3">
    <source>
        <dbReference type="ARBA" id="ARBA00022695"/>
    </source>
</evidence>
<reference evidence="11" key="1">
    <citation type="submission" date="2021-01" db="EMBL/GenBank/DDBJ databases">
        <title>Caligus Genome Assembly.</title>
        <authorList>
            <person name="Gallardo-Escarate C."/>
        </authorList>
    </citation>
    <scope>NUCLEOTIDE SEQUENCE [LARGE SCALE GENOMIC DNA]</scope>
</reference>
<keyword evidence="11" id="KW-1185">Reference proteome</keyword>
<dbReference type="PANTHER" id="PTHR37984:SF8">
    <property type="entry name" value="CCHC-TYPE DOMAIN-CONTAINING PROTEIN"/>
    <property type="match status" value="1"/>
</dbReference>
<keyword evidence="5" id="KW-0255">Endonuclease</keyword>
<evidence type="ECO:0000259" key="9">
    <source>
        <dbReference type="PROSITE" id="PS50994"/>
    </source>
</evidence>
<dbReference type="GO" id="GO:0016787">
    <property type="term" value="F:hydrolase activity"/>
    <property type="evidence" value="ECO:0007669"/>
    <property type="project" value="UniProtKB-KW"/>
</dbReference>
<dbReference type="Gene3D" id="3.30.420.10">
    <property type="entry name" value="Ribonuclease H-like superfamily/Ribonuclease H"/>
    <property type="match status" value="1"/>
</dbReference>
<keyword evidence="6" id="KW-0378">Hydrolase</keyword>
<dbReference type="GO" id="GO:0042575">
    <property type="term" value="C:DNA polymerase complex"/>
    <property type="evidence" value="ECO:0007669"/>
    <property type="project" value="UniProtKB-ARBA"/>
</dbReference>
<dbReference type="PROSITE" id="PS50878">
    <property type="entry name" value="RT_POL"/>
    <property type="match status" value="1"/>
</dbReference>
<dbReference type="SUPFAM" id="SSF53098">
    <property type="entry name" value="Ribonuclease H-like"/>
    <property type="match status" value="1"/>
</dbReference>
<evidence type="ECO:0000313" key="11">
    <source>
        <dbReference type="Proteomes" id="UP000595437"/>
    </source>
</evidence>
<feature type="domain" description="Integrase catalytic" evidence="9">
    <location>
        <begin position="1193"/>
        <end position="1356"/>
    </location>
</feature>
<organism evidence="10 11">
    <name type="scientific">Caligus rogercresseyi</name>
    <name type="common">Sea louse</name>
    <dbReference type="NCBI Taxonomy" id="217165"/>
    <lineage>
        <taxon>Eukaryota</taxon>
        <taxon>Metazoa</taxon>
        <taxon>Ecdysozoa</taxon>
        <taxon>Arthropoda</taxon>
        <taxon>Crustacea</taxon>
        <taxon>Multicrustacea</taxon>
        <taxon>Hexanauplia</taxon>
        <taxon>Copepoda</taxon>
        <taxon>Siphonostomatoida</taxon>
        <taxon>Caligidae</taxon>
        <taxon>Caligus</taxon>
    </lineage>
</organism>
<dbReference type="FunFam" id="1.10.340.70:FF:000001">
    <property type="entry name" value="Retrovirus-related Pol polyprotein from transposon gypsy-like Protein"/>
    <property type="match status" value="1"/>
</dbReference>
<protein>
    <recommendedName>
        <fullName evidence="1">RNA-directed DNA polymerase</fullName>
        <ecNumber evidence="1">2.7.7.49</ecNumber>
    </recommendedName>
</protein>
<accession>A0A7T8KFV9</accession>
<dbReference type="Pfam" id="PF00078">
    <property type="entry name" value="RVT_1"/>
    <property type="match status" value="1"/>
</dbReference>
<keyword evidence="4" id="KW-0540">Nuclease</keyword>
<dbReference type="InterPro" id="IPR036397">
    <property type="entry name" value="RNaseH_sf"/>
</dbReference>
<dbReference type="InterPro" id="IPR050951">
    <property type="entry name" value="Retrovirus_Pol_polyprotein"/>
</dbReference>
<dbReference type="OrthoDB" id="6342757at2759"/>
<dbReference type="Pfam" id="PF17917">
    <property type="entry name" value="RT_RNaseH"/>
    <property type="match status" value="1"/>
</dbReference>
<dbReference type="Gene3D" id="2.40.70.10">
    <property type="entry name" value="Acid Proteases"/>
    <property type="match status" value="1"/>
</dbReference>
<dbReference type="InterPro" id="IPR041373">
    <property type="entry name" value="RT_RNaseH"/>
</dbReference>
<dbReference type="Gene3D" id="1.10.340.70">
    <property type="match status" value="1"/>
</dbReference>
<dbReference type="InterPro" id="IPR001584">
    <property type="entry name" value="Integrase_cat-core"/>
</dbReference>
<dbReference type="EMBL" id="CP045894">
    <property type="protein sequence ID" value="QQP54998.1"/>
    <property type="molecule type" value="Genomic_DNA"/>
</dbReference>
<dbReference type="InterPro" id="IPR043128">
    <property type="entry name" value="Rev_trsase/Diguanyl_cyclase"/>
</dbReference>
<dbReference type="GO" id="GO:0003676">
    <property type="term" value="F:nucleic acid binding"/>
    <property type="evidence" value="ECO:0007669"/>
    <property type="project" value="InterPro"/>
</dbReference>
<keyword evidence="3" id="KW-0548">Nucleotidyltransferase</keyword>
<dbReference type="InterPro" id="IPR012337">
    <property type="entry name" value="RNaseH-like_sf"/>
</dbReference>
<dbReference type="Gene3D" id="3.10.10.10">
    <property type="entry name" value="HIV Type 1 Reverse Transcriptase, subunit A, domain 1"/>
    <property type="match status" value="1"/>
</dbReference>
<keyword evidence="2" id="KW-0808">Transferase</keyword>
<evidence type="ECO:0000256" key="5">
    <source>
        <dbReference type="ARBA" id="ARBA00022759"/>
    </source>
</evidence>
<dbReference type="EC" id="2.7.7.49" evidence="1"/>
<proteinExistence type="predicted"/>
<name>A0A7T8KFV9_CALRO</name>
<dbReference type="PANTHER" id="PTHR37984">
    <property type="entry name" value="PROTEIN CBG26694"/>
    <property type="match status" value="1"/>
</dbReference>
<evidence type="ECO:0000256" key="6">
    <source>
        <dbReference type="ARBA" id="ARBA00022801"/>
    </source>
</evidence>
<feature type="domain" description="Reverse transcriptase" evidence="8">
    <location>
        <begin position="635"/>
        <end position="812"/>
    </location>
</feature>
<dbReference type="Gene3D" id="3.30.70.270">
    <property type="match status" value="2"/>
</dbReference>
<dbReference type="Pfam" id="PF00665">
    <property type="entry name" value="rve"/>
    <property type="match status" value="1"/>
</dbReference>
<dbReference type="GO" id="GO:0003964">
    <property type="term" value="F:RNA-directed DNA polymerase activity"/>
    <property type="evidence" value="ECO:0007669"/>
    <property type="project" value="UniProtKB-KW"/>
</dbReference>
<dbReference type="InterPro" id="IPR000477">
    <property type="entry name" value="RT_dom"/>
</dbReference>
<dbReference type="FunFam" id="3.30.70.270:FF:000020">
    <property type="entry name" value="Transposon Tf2-6 polyprotein-like Protein"/>
    <property type="match status" value="1"/>
</dbReference>
<sequence>MSKDPSKSMNMFKRHFINKLEGVKSYMNEFTHDSMTQFQESKFMQKTEDFKLQWKRLNTAWMDKFSMEDIPSEVFDQLDSLHMSSEKEYEKMIVEIDQFLFEKGHATGESTLIREQGRSVNTSRMDDTLKPREVLERSFTLDEFNAWSAKFVAYFNHNERHLSAQDTSVKRQLFDNLIESNLVAELAAREDVSEGTAIMGDNGCLAKLREIFLQDNPLFCRRHNFQNCTQSKGQKFSDWWALKLTKAKECELENITREEILLLELIRGVADNDLRAEFLKQKDPTLYDLVAIAKRWQTAASVSISMGLNHVQISKTSSSTYKSKKVNNWKVKNNIQQEYSGSKKCWGCGKNGICQRRMCPAFGKKCSKCGRFDHLVNVCDTYAKERSARSKSRSLRTCNEGSGTKLVRIKETASGSQYIRGLSIKSINCANEPTPLMSVVIRPKEGTPFKFCACPDTGAQQSIVSMDVARTYGMFIDKNDKKRISAANNSILNCVGSTSFEVEYEGNSTTVRALVSMSLKDEILLGWKILRSLAVIPQSFPSIPKTSVKVSCINTDISSSTVHLPPRERIQKAMDAFKIVFEHEKNGQLKVMKGGPMTIHLKSGQIKPLHVYHARKIPYAFQDAAKKKLEEDEALGVIEKVNGISEWCSPISFVPKSNGKVRTVVDLVQLNKYVARPTHPFPAPKDIITSIPPDAKCFAVFDCLNGYWQIPLDEKSRPLTTFITEFGRYRYCRAPMGLVSSGDEFCRRTDEALAGITGVNKLVDDILIHGRDYNELLSRICDVFARCESWGITLSKDKFQVGETVKFAGYIISPDSTKPDPSKVSAIKDFPRPENLTDLRSFMGLANQFSDFAPDLKHAMVPLQHLLSTKNAFLWTEEQDRAMNLVKDILTDTNGTVLSHFNPNWPVQLLTDASRTGIGFIILQQSSNCASKDQKYNRIINCGSRFLSNAERNYATIELECLAIQWAIQKSRLYLIGKHFDVITDHKPLLGVMNGKNIDAINNTRIQRMLSKLIGFTYTVKWVPGKTHVIADALSRAPVFQPEEEESCDILVRSMKLHEEKMDPALKVIVEAASSDIEYQNVLQVLKDRKCLDSLPKGHVVLKYRSYWDGLSFDESYGFLLYHSRIFVPMEARMKILKILHLQHTGIEKTLRNARQLYFWPKMKHDVARMISSCEECLRLLPSLALESQIQTVASRPFEFVSVDLGKQDGTDYLILADRYSGWPLVAPLRRLNTKAVISALENWFLDYGKPLNLRSDGGPQFRGEFKEWCATNKINHELSSPYHHESNGHAECSVREMKHLLEKTRSFKNFRHALLEWRNTPRYDGLSPAQWLFGRRQRTEVPALPNAYERIDDSTIKSYEARREEIVYKKKEHTDKRSKTLRPLEIGSSVLIQHPQTKRWDQKGTVVSARNQRSYVVESKGKKYVRNRIFLRPNDHSKRE</sequence>
<dbReference type="PROSITE" id="PS50994">
    <property type="entry name" value="INTEGRASE"/>
    <property type="match status" value="1"/>
</dbReference>
<dbReference type="InterPro" id="IPR021109">
    <property type="entry name" value="Peptidase_aspartic_dom_sf"/>
</dbReference>
<dbReference type="Proteomes" id="UP000595437">
    <property type="component" value="Chromosome 5"/>
</dbReference>
<evidence type="ECO:0000259" key="8">
    <source>
        <dbReference type="PROSITE" id="PS50878"/>
    </source>
</evidence>
<gene>
    <name evidence="10" type="ORF">FKW44_008022</name>
</gene>
<dbReference type="InterPro" id="IPR041588">
    <property type="entry name" value="Integrase_H2C2"/>
</dbReference>
<evidence type="ECO:0000256" key="4">
    <source>
        <dbReference type="ARBA" id="ARBA00022722"/>
    </source>
</evidence>
<evidence type="ECO:0000256" key="2">
    <source>
        <dbReference type="ARBA" id="ARBA00022679"/>
    </source>
</evidence>
<dbReference type="Pfam" id="PF17921">
    <property type="entry name" value="Integrase_H2C2"/>
    <property type="match status" value="1"/>
</dbReference>
<evidence type="ECO:0000256" key="7">
    <source>
        <dbReference type="ARBA" id="ARBA00022918"/>
    </source>
</evidence>
<dbReference type="InterPro" id="IPR043502">
    <property type="entry name" value="DNA/RNA_pol_sf"/>
</dbReference>
<evidence type="ECO:0000313" key="10">
    <source>
        <dbReference type="EMBL" id="QQP54998.1"/>
    </source>
</evidence>
<dbReference type="CDD" id="cd01647">
    <property type="entry name" value="RT_LTR"/>
    <property type="match status" value="1"/>
</dbReference>
<dbReference type="SUPFAM" id="SSF56672">
    <property type="entry name" value="DNA/RNA polymerases"/>
    <property type="match status" value="1"/>
</dbReference>
<keyword evidence="7" id="KW-0695">RNA-directed DNA polymerase</keyword>
<dbReference type="CDD" id="cd09274">
    <property type="entry name" value="RNase_HI_RT_Ty3"/>
    <property type="match status" value="1"/>
</dbReference>
<dbReference type="GO" id="GO:0015074">
    <property type="term" value="P:DNA integration"/>
    <property type="evidence" value="ECO:0007669"/>
    <property type="project" value="InterPro"/>
</dbReference>